<keyword evidence="2" id="KW-0805">Transcription regulation</keyword>
<dbReference type="PROSITE" id="PS00622">
    <property type="entry name" value="HTH_LUXR_1"/>
    <property type="match status" value="1"/>
</dbReference>
<evidence type="ECO:0000259" key="7">
    <source>
        <dbReference type="PROSITE" id="PS50110"/>
    </source>
</evidence>
<dbReference type="CDD" id="cd06170">
    <property type="entry name" value="LuxR_C_like"/>
    <property type="match status" value="1"/>
</dbReference>
<dbReference type="GO" id="GO:0006355">
    <property type="term" value="P:regulation of DNA-templated transcription"/>
    <property type="evidence" value="ECO:0007669"/>
    <property type="project" value="InterPro"/>
</dbReference>
<keyword evidence="4" id="KW-0804">Transcription</keyword>
<dbReference type="PRINTS" id="PR00038">
    <property type="entry name" value="HTHLUXR"/>
</dbReference>
<keyword evidence="1 5" id="KW-0597">Phosphoprotein</keyword>
<dbReference type="RefSeq" id="WP_141957908.1">
    <property type="nucleotide sequence ID" value="NZ_VFOZ01000001.1"/>
</dbReference>
<name>A0A543CQ76_9ACTN</name>
<evidence type="ECO:0000256" key="2">
    <source>
        <dbReference type="ARBA" id="ARBA00023015"/>
    </source>
</evidence>
<evidence type="ECO:0000313" key="8">
    <source>
        <dbReference type="EMBL" id="TQL99252.1"/>
    </source>
</evidence>
<evidence type="ECO:0000313" key="9">
    <source>
        <dbReference type="Proteomes" id="UP000316096"/>
    </source>
</evidence>
<evidence type="ECO:0000256" key="5">
    <source>
        <dbReference type="PROSITE-ProRule" id="PRU00169"/>
    </source>
</evidence>
<dbReference type="EMBL" id="VFOZ01000001">
    <property type="protein sequence ID" value="TQL99252.1"/>
    <property type="molecule type" value="Genomic_DNA"/>
</dbReference>
<dbReference type="Proteomes" id="UP000316096">
    <property type="component" value="Unassembled WGS sequence"/>
</dbReference>
<dbReference type="SUPFAM" id="SSF46894">
    <property type="entry name" value="C-terminal effector domain of the bipartite response regulators"/>
    <property type="match status" value="1"/>
</dbReference>
<gene>
    <name evidence="8" type="ORF">FB559_4909</name>
</gene>
<dbReference type="InterPro" id="IPR016032">
    <property type="entry name" value="Sig_transdc_resp-reg_C-effctor"/>
</dbReference>
<organism evidence="8 9">
    <name type="scientific">Actinoallomurus bryophytorum</name>
    <dbReference type="NCBI Taxonomy" id="1490222"/>
    <lineage>
        <taxon>Bacteria</taxon>
        <taxon>Bacillati</taxon>
        <taxon>Actinomycetota</taxon>
        <taxon>Actinomycetes</taxon>
        <taxon>Streptosporangiales</taxon>
        <taxon>Thermomonosporaceae</taxon>
        <taxon>Actinoallomurus</taxon>
    </lineage>
</organism>
<dbReference type="Pfam" id="PF00072">
    <property type="entry name" value="Response_reg"/>
    <property type="match status" value="1"/>
</dbReference>
<dbReference type="PROSITE" id="PS50043">
    <property type="entry name" value="HTH_LUXR_2"/>
    <property type="match status" value="1"/>
</dbReference>
<dbReference type="Pfam" id="PF00196">
    <property type="entry name" value="GerE"/>
    <property type="match status" value="1"/>
</dbReference>
<dbReference type="SMART" id="SM00448">
    <property type="entry name" value="REC"/>
    <property type="match status" value="1"/>
</dbReference>
<proteinExistence type="predicted"/>
<dbReference type="InterPro" id="IPR000792">
    <property type="entry name" value="Tscrpt_reg_LuxR_C"/>
</dbReference>
<dbReference type="InterPro" id="IPR011006">
    <property type="entry name" value="CheY-like_superfamily"/>
</dbReference>
<dbReference type="SMART" id="SM00421">
    <property type="entry name" value="HTH_LUXR"/>
    <property type="match status" value="1"/>
</dbReference>
<sequence length="216" mass="22733">MTGRPTPLRIVVADDQASVREGLVVLLGLLPDIEVVAAAADGQAALDAVAAEHPDAILLDLHMPVLDGIETTRRLTQSHPDVAIVVLTTYADDSSVLAALRAGARSYLTKDASREHIAQALRSAATGLSVLDPGVQAALVAAAGPQRRPRRLPDGLTRREAEILAMIARGMTNPDIAADLCLSAHTVKSHINRIFAKTGSADRVAAIRYARDHALG</sequence>
<comment type="caution">
    <text evidence="8">The sequence shown here is derived from an EMBL/GenBank/DDBJ whole genome shotgun (WGS) entry which is preliminary data.</text>
</comment>
<feature type="modified residue" description="4-aspartylphosphate" evidence="5">
    <location>
        <position position="60"/>
    </location>
</feature>
<dbReference type="Gene3D" id="3.40.50.2300">
    <property type="match status" value="1"/>
</dbReference>
<dbReference type="SUPFAM" id="SSF52172">
    <property type="entry name" value="CheY-like"/>
    <property type="match status" value="1"/>
</dbReference>
<dbReference type="GO" id="GO:0000160">
    <property type="term" value="P:phosphorelay signal transduction system"/>
    <property type="evidence" value="ECO:0007669"/>
    <property type="project" value="InterPro"/>
</dbReference>
<dbReference type="InterPro" id="IPR039420">
    <property type="entry name" value="WalR-like"/>
</dbReference>
<protein>
    <submittedName>
        <fullName evidence="8">DNA-binding NarL/FixJ family response regulator</fullName>
    </submittedName>
</protein>
<feature type="domain" description="Response regulatory" evidence="7">
    <location>
        <begin position="9"/>
        <end position="125"/>
    </location>
</feature>
<keyword evidence="9" id="KW-1185">Reference proteome</keyword>
<dbReference type="InterPro" id="IPR058245">
    <property type="entry name" value="NreC/VraR/RcsB-like_REC"/>
</dbReference>
<dbReference type="AlphaFoldDB" id="A0A543CQ76"/>
<dbReference type="CDD" id="cd17535">
    <property type="entry name" value="REC_NarL-like"/>
    <property type="match status" value="1"/>
</dbReference>
<evidence type="ECO:0000256" key="1">
    <source>
        <dbReference type="ARBA" id="ARBA00022553"/>
    </source>
</evidence>
<keyword evidence="3 8" id="KW-0238">DNA-binding</keyword>
<evidence type="ECO:0000256" key="4">
    <source>
        <dbReference type="ARBA" id="ARBA00023163"/>
    </source>
</evidence>
<reference evidence="8 9" key="1">
    <citation type="submission" date="2019-06" db="EMBL/GenBank/DDBJ databases">
        <title>Sequencing the genomes of 1000 actinobacteria strains.</title>
        <authorList>
            <person name="Klenk H.-P."/>
        </authorList>
    </citation>
    <scope>NUCLEOTIDE SEQUENCE [LARGE SCALE GENOMIC DNA]</scope>
    <source>
        <strain evidence="8 9">DSM 102200</strain>
    </source>
</reference>
<dbReference type="InterPro" id="IPR001789">
    <property type="entry name" value="Sig_transdc_resp-reg_receiver"/>
</dbReference>
<feature type="domain" description="HTH luxR-type" evidence="6">
    <location>
        <begin position="149"/>
        <end position="214"/>
    </location>
</feature>
<evidence type="ECO:0000259" key="6">
    <source>
        <dbReference type="PROSITE" id="PS50043"/>
    </source>
</evidence>
<evidence type="ECO:0000256" key="3">
    <source>
        <dbReference type="ARBA" id="ARBA00023125"/>
    </source>
</evidence>
<dbReference type="PANTHER" id="PTHR43214">
    <property type="entry name" value="TWO-COMPONENT RESPONSE REGULATOR"/>
    <property type="match status" value="1"/>
</dbReference>
<dbReference type="OrthoDB" id="9808843at2"/>
<dbReference type="PANTHER" id="PTHR43214:SF24">
    <property type="entry name" value="TRANSCRIPTIONAL REGULATORY PROTEIN NARL-RELATED"/>
    <property type="match status" value="1"/>
</dbReference>
<dbReference type="GO" id="GO:0003677">
    <property type="term" value="F:DNA binding"/>
    <property type="evidence" value="ECO:0007669"/>
    <property type="project" value="UniProtKB-KW"/>
</dbReference>
<accession>A0A543CQ76</accession>
<dbReference type="PROSITE" id="PS50110">
    <property type="entry name" value="RESPONSE_REGULATORY"/>
    <property type="match status" value="1"/>
</dbReference>